<dbReference type="InterPro" id="IPR057993">
    <property type="entry name" value="HD-Zip_IV_C"/>
</dbReference>
<dbReference type="OMA" id="SAVKYIM"/>
<protein>
    <recommendedName>
        <fullName evidence="1">HD-Zip IV C-terminal domain-containing protein</fullName>
    </recommendedName>
</protein>
<dbReference type="EnsemblPlants" id="Solyc10g006420.3.1">
    <property type="protein sequence ID" value="Solyc10g006420.3.1.1"/>
    <property type="gene ID" value="Solyc10g006420.3"/>
</dbReference>
<dbReference type="Proteomes" id="UP000004994">
    <property type="component" value="Chromosome 10"/>
</dbReference>
<dbReference type="Gramene" id="Solyc10g006420.3.1">
    <property type="protein sequence ID" value="Solyc10g006420.3.1.1"/>
    <property type="gene ID" value="Solyc10g006420.3"/>
</dbReference>
<name>A0A3Q7IA13_SOLLC</name>
<keyword evidence="3" id="KW-1185">Reference proteome</keyword>
<accession>A0A3Q7IA13</accession>
<sequence>MFYLQESFTDSTGMYIIFAPVDGSAVKYIMEGKNTDNVGMLASGFAVLPCTSEGSILTMAFQLMDEEISTPEYLPPLAVSTANRLVSETVSLIKASLMFNSAF</sequence>
<reference evidence="2" key="2">
    <citation type="submission" date="2019-01" db="UniProtKB">
        <authorList>
            <consortium name="EnsemblPlants"/>
        </authorList>
    </citation>
    <scope>IDENTIFICATION</scope>
    <source>
        <strain evidence="2">cv. Heinz 1706</strain>
    </source>
</reference>
<dbReference type="PANTHER" id="PTHR45654:SF15">
    <property type="entry name" value="HOMEOBOX-LEUCINE ZIPPER PROTEIN PROTODERMAL FACTOR 2-LIKE"/>
    <property type="match status" value="1"/>
</dbReference>
<organism evidence="2">
    <name type="scientific">Solanum lycopersicum</name>
    <name type="common">Tomato</name>
    <name type="synonym">Lycopersicon esculentum</name>
    <dbReference type="NCBI Taxonomy" id="4081"/>
    <lineage>
        <taxon>Eukaryota</taxon>
        <taxon>Viridiplantae</taxon>
        <taxon>Streptophyta</taxon>
        <taxon>Embryophyta</taxon>
        <taxon>Tracheophyta</taxon>
        <taxon>Spermatophyta</taxon>
        <taxon>Magnoliopsida</taxon>
        <taxon>eudicotyledons</taxon>
        <taxon>Gunneridae</taxon>
        <taxon>Pentapetalae</taxon>
        <taxon>asterids</taxon>
        <taxon>lamiids</taxon>
        <taxon>Solanales</taxon>
        <taxon>Solanaceae</taxon>
        <taxon>Solanoideae</taxon>
        <taxon>Solaneae</taxon>
        <taxon>Solanum</taxon>
        <taxon>Solanum subgen. Lycopersicon</taxon>
    </lineage>
</organism>
<dbReference type="Pfam" id="PF25797">
    <property type="entry name" value="PDF2_C"/>
    <property type="match status" value="1"/>
</dbReference>
<evidence type="ECO:0000313" key="2">
    <source>
        <dbReference type="EnsemblPlants" id="Solyc10g006420.3.1.1"/>
    </source>
</evidence>
<reference evidence="2" key="1">
    <citation type="journal article" date="2012" name="Nature">
        <title>The tomato genome sequence provides insights into fleshy fruit evolution.</title>
        <authorList>
            <consortium name="Tomato Genome Consortium"/>
        </authorList>
    </citation>
    <scope>NUCLEOTIDE SEQUENCE [LARGE SCALE GENOMIC DNA]</scope>
    <source>
        <strain evidence="2">cv. Heinz 1706</strain>
    </source>
</reference>
<dbReference type="InterPro" id="IPR042160">
    <property type="entry name" value="HD-Zip_IV"/>
</dbReference>
<proteinExistence type="predicted"/>
<dbReference type="STRING" id="4081.A0A3Q7IA13"/>
<feature type="domain" description="HD-Zip IV C-terminal" evidence="1">
    <location>
        <begin position="1"/>
        <end position="97"/>
    </location>
</feature>
<evidence type="ECO:0000313" key="3">
    <source>
        <dbReference type="Proteomes" id="UP000004994"/>
    </source>
</evidence>
<dbReference type="AlphaFoldDB" id="A0A3Q7IA13"/>
<evidence type="ECO:0000259" key="1">
    <source>
        <dbReference type="Pfam" id="PF25797"/>
    </source>
</evidence>
<dbReference type="InParanoid" id="A0A3Q7IA13"/>
<dbReference type="PANTHER" id="PTHR45654">
    <property type="entry name" value="HOMEOBOX-LEUCINE ZIPPER PROTEIN MERISTEM L1"/>
    <property type="match status" value="1"/>
</dbReference>